<dbReference type="PANTHER" id="PTHR46663">
    <property type="entry name" value="DIGUANYLATE CYCLASE DGCT-RELATED"/>
    <property type="match status" value="1"/>
</dbReference>
<organism evidence="2 3">
    <name type="scientific">Jeotgalibacillus soli</name>
    <dbReference type="NCBI Taxonomy" id="889306"/>
    <lineage>
        <taxon>Bacteria</taxon>
        <taxon>Bacillati</taxon>
        <taxon>Bacillota</taxon>
        <taxon>Bacilli</taxon>
        <taxon>Bacillales</taxon>
        <taxon>Caryophanaceae</taxon>
        <taxon>Jeotgalibacillus</taxon>
    </lineage>
</organism>
<protein>
    <recommendedName>
        <fullName evidence="1">GGDEF domain-containing protein</fullName>
    </recommendedName>
</protein>
<dbReference type="NCBIfam" id="TIGR00254">
    <property type="entry name" value="GGDEF"/>
    <property type="match status" value="1"/>
</dbReference>
<dbReference type="InterPro" id="IPR003018">
    <property type="entry name" value="GAF"/>
</dbReference>
<dbReference type="STRING" id="889306.KP78_36680"/>
<dbReference type="CDD" id="cd01949">
    <property type="entry name" value="GGDEF"/>
    <property type="match status" value="1"/>
</dbReference>
<dbReference type="Gene3D" id="3.30.70.270">
    <property type="match status" value="1"/>
</dbReference>
<evidence type="ECO:0000259" key="1">
    <source>
        <dbReference type="PROSITE" id="PS50887"/>
    </source>
</evidence>
<dbReference type="SUPFAM" id="SSF55781">
    <property type="entry name" value="GAF domain-like"/>
    <property type="match status" value="1"/>
</dbReference>
<sequence length="319" mass="35954">MGIEVFIGVKNIMISLSSHEFEKAAKDLIELTSSYLEEKFVFLGRTTETTFSILKIQKNDVDCELGEGIKIDLTDSLCHLIFNSKKPVILNDIDKDEAAKQIPVVSEANIRSYLGVPIFLKDGELFGTLCAVDSKLSSFSEKDVQILEKLAYFFSYVLELEKLAMHDGLTELYNRNFFESVIAQSIQYGTIMLLDLDGFKSVNDQYGHETGDEVIKKVADCIKKIVFEDDYAIRMGGDEFVIFFSNVYSMEKINEMAEQLLYGIMSVSVPNTNVSITASIGIVININSEEDLSVILRHADIALYQAKEKGKNNYQLFQE</sequence>
<dbReference type="InterPro" id="IPR043128">
    <property type="entry name" value="Rev_trsase/Diguanyl_cyclase"/>
</dbReference>
<dbReference type="EMBL" id="JXRP01000020">
    <property type="protein sequence ID" value="KIL43844.1"/>
    <property type="molecule type" value="Genomic_DNA"/>
</dbReference>
<gene>
    <name evidence="2" type="ORF">KP78_36680</name>
</gene>
<proteinExistence type="predicted"/>
<feature type="domain" description="GGDEF" evidence="1">
    <location>
        <begin position="187"/>
        <end position="319"/>
    </location>
</feature>
<dbReference type="PROSITE" id="PS50887">
    <property type="entry name" value="GGDEF"/>
    <property type="match status" value="1"/>
</dbReference>
<dbReference type="InterPro" id="IPR000160">
    <property type="entry name" value="GGDEF_dom"/>
</dbReference>
<dbReference type="SMART" id="SM00267">
    <property type="entry name" value="GGDEF"/>
    <property type="match status" value="1"/>
</dbReference>
<accession>A0A0C2RQ01</accession>
<evidence type="ECO:0000313" key="3">
    <source>
        <dbReference type="Proteomes" id="UP000031938"/>
    </source>
</evidence>
<dbReference type="SMART" id="SM00065">
    <property type="entry name" value="GAF"/>
    <property type="match status" value="1"/>
</dbReference>
<dbReference type="InterPro" id="IPR052163">
    <property type="entry name" value="DGC-Regulatory_Protein"/>
</dbReference>
<evidence type="ECO:0000313" key="2">
    <source>
        <dbReference type="EMBL" id="KIL43844.1"/>
    </source>
</evidence>
<name>A0A0C2RQ01_9BACL</name>
<reference evidence="2 3" key="1">
    <citation type="submission" date="2015-01" db="EMBL/GenBank/DDBJ databases">
        <title>Genome sequencing of Jeotgalibacillus soli.</title>
        <authorList>
            <person name="Goh K.M."/>
            <person name="Chan K.-G."/>
            <person name="Yaakop A.S."/>
            <person name="Ee R."/>
            <person name="Gan H.M."/>
            <person name="Chan C.S."/>
        </authorList>
    </citation>
    <scope>NUCLEOTIDE SEQUENCE [LARGE SCALE GENOMIC DNA]</scope>
    <source>
        <strain evidence="2 3">P9</strain>
    </source>
</reference>
<dbReference type="Gene3D" id="3.30.450.40">
    <property type="match status" value="1"/>
</dbReference>
<dbReference type="RefSeq" id="WP_052474917.1">
    <property type="nucleotide sequence ID" value="NZ_JXRP01000020.1"/>
</dbReference>
<dbReference type="InterPro" id="IPR029787">
    <property type="entry name" value="Nucleotide_cyclase"/>
</dbReference>
<dbReference type="Pfam" id="PF13185">
    <property type="entry name" value="GAF_2"/>
    <property type="match status" value="1"/>
</dbReference>
<dbReference type="InterPro" id="IPR029016">
    <property type="entry name" value="GAF-like_dom_sf"/>
</dbReference>
<dbReference type="Proteomes" id="UP000031938">
    <property type="component" value="Unassembled WGS sequence"/>
</dbReference>
<keyword evidence="3" id="KW-1185">Reference proteome</keyword>
<dbReference type="SUPFAM" id="SSF55073">
    <property type="entry name" value="Nucleotide cyclase"/>
    <property type="match status" value="1"/>
</dbReference>
<dbReference type="PANTHER" id="PTHR46663:SF2">
    <property type="entry name" value="GGDEF DOMAIN-CONTAINING PROTEIN"/>
    <property type="match status" value="1"/>
</dbReference>
<dbReference type="OrthoDB" id="9759607at2"/>
<dbReference type="PATRIC" id="fig|889306.3.peg.3683"/>
<comment type="caution">
    <text evidence="2">The sequence shown here is derived from an EMBL/GenBank/DDBJ whole genome shotgun (WGS) entry which is preliminary data.</text>
</comment>
<dbReference type="Pfam" id="PF00990">
    <property type="entry name" value="GGDEF"/>
    <property type="match status" value="1"/>
</dbReference>
<dbReference type="FunFam" id="3.30.70.270:FF:000001">
    <property type="entry name" value="Diguanylate cyclase domain protein"/>
    <property type="match status" value="1"/>
</dbReference>
<dbReference type="AlphaFoldDB" id="A0A0C2RQ01"/>